<dbReference type="EMBL" id="BAAATE010000060">
    <property type="protein sequence ID" value="GAA2700423.1"/>
    <property type="molecule type" value="Genomic_DNA"/>
</dbReference>
<dbReference type="Proteomes" id="UP001501666">
    <property type="component" value="Unassembled WGS sequence"/>
</dbReference>
<evidence type="ECO:0000313" key="2">
    <source>
        <dbReference type="Proteomes" id="UP001501666"/>
    </source>
</evidence>
<sequence>MLQLLESANEKPAVEYSQPQISRESARSDYFVNTDNLIEAAKKLTAEYEDEDKILEGRPAEKILFQGWRSLVAFPEVYPEGYALKAIGIVAHHELARIYKDFRYQYRFTGRVVNQAAGQYLGAEQELLNVANDISGEDKDDLQEQDSRPWWAGAGVAEKQKLFGEWCASLVIGFNQRDIEDWNPNCEDLYRTVHAMRPEQTREIGVLYEELRDRIRSSLTVLREQHENIFHGWGGEAANLCLDWLRGLESYGIELENAAATIANAYAWHEGKQRTWQEAMRDHDWMWRQLDDWVPNAHSLGREVAQVIQWQTLATIYAFPLDDTPWPGR</sequence>
<comment type="caution">
    <text evidence="1">The sequence shown here is derived from an EMBL/GenBank/DDBJ whole genome shotgun (WGS) entry which is preliminary data.</text>
</comment>
<reference evidence="2" key="1">
    <citation type="journal article" date="2019" name="Int. J. Syst. Evol. Microbiol.">
        <title>The Global Catalogue of Microorganisms (GCM) 10K type strain sequencing project: providing services to taxonomists for standard genome sequencing and annotation.</title>
        <authorList>
            <consortium name="The Broad Institute Genomics Platform"/>
            <consortium name="The Broad Institute Genome Sequencing Center for Infectious Disease"/>
            <person name="Wu L."/>
            <person name="Ma J."/>
        </authorList>
    </citation>
    <scope>NUCLEOTIDE SEQUENCE [LARGE SCALE GENOMIC DNA]</scope>
    <source>
        <strain evidence="2">JCM 6835</strain>
    </source>
</reference>
<keyword evidence="2" id="KW-1185">Reference proteome</keyword>
<protein>
    <submittedName>
        <fullName evidence="1">Uncharacterized protein</fullName>
    </submittedName>
</protein>
<accession>A0ABP6FUW2</accession>
<gene>
    <name evidence="1" type="ORF">GCM10010412_097640</name>
</gene>
<organism evidence="1 2">
    <name type="scientific">Nonomuraea recticatena</name>
    <dbReference type="NCBI Taxonomy" id="46178"/>
    <lineage>
        <taxon>Bacteria</taxon>
        <taxon>Bacillati</taxon>
        <taxon>Actinomycetota</taxon>
        <taxon>Actinomycetes</taxon>
        <taxon>Streptosporangiales</taxon>
        <taxon>Streptosporangiaceae</taxon>
        <taxon>Nonomuraea</taxon>
    </lineage>
</organism>
<name>A0ABP6FUW2_9ACTN</name>
<evidence type="ECO:0000313" key="1">
    <source>
        <dbReference type="EMBL" id="GAA2700423.1"/>
    </source>
</evidence>
<proteinExistence type="predicted"/>